<comment type="cofactor">
    <cofactor evidence="1">
        <name>Zn(2+)</name>
        <dbReference type="ChEBI" id="CHEBI:29105"/>
    </cofactor>
</comment>
<dbReference type="CDD" id="cd07729">
    <property type="entry name" value="AHL_lactonase_MBL-fold"/>
    <property type="match status" value="1"/>
</dbReference>
<dbReference type="PANTHER" id="PTHR42978">
    <property type="entry name" value="QUORUM-QUENCHING LACTONASE YTNP-RELATED-RELATED"/>
    <property type="match status" value="1"/>
</dbReference>
<accession>A0A7G9QZC6</accession>
<dbReference type="SUPFAM" id="SSF56281">
    <property type="entry name" value="Metallo-hydrolase/oxidoreductase"/>
    <property type="match status" value="1"/>
</dbReference>
<gene>
    <name evidence="7" type="ORF">H9L10_10345</name>
</gene>
<keyword evidence="8" id="KW-1185">Reference proteome</keyword>
<dbReference type="InterPro" id="IPR051013">
    <property type="entry name" value="MBL_superfamily_lactonases"/>
</dbReference>
<dbReference type="Proteomes" id="UP000515976">
    <property type="component" value="Chromosome"/>
</dbReference>
<dbReference type="InterPro" id="IPR036866">
    <property type="entry name" value="RibonucZ/Hydroxyglut_hydro"/>
</dbReference>
<evidence type="ECO:0000256" key="4">
    <source>
        <dbReference type="ARBA" id="ARBA00022801"/>
    </source>
</evidence>
<dbReference type="EMBL" id="CP060712">
    <property type="protein sequence ID" value="QNN48701.1"/>
    <property type="molecule type" value="Genomic_DNA"/>
</dbReference>
<proteinExistence type="inferred from homology"/>
<evidence type="ECO:0000256" key="3">
    <source>
        <dbReference type="ARBA" id="ARBA00022723"/>
    </source>
</evidence>
<evidence type="ECO:0000313" key="8">
    <source>
        <dbReference type="Proteomes" id="UP000515976"/>
    </source>
</evidence>
<name>A0A7G9QZC6_9MICO</name>
<evidence type="ECO:0000313" key="7">
    <source>
        <dbReference type="EMBL" id="QNN48701.1"/>
    </source>
</evidence>
<dbReference type="AlphaFoldDB" id="A0A7G9QZC6"/>
<evidence type="ECO:0000256" key="5">
    <source>
        <dbReference type="ARBA" id="ARBA00022833"/>
    </source>
</evidence>
<sequence length="265" mass="28823">MTTPEYEVLALRYATRETTTSQVYLNHHMYPGAADEPVVMDYFVWVVRHGERCIVVDTGFTPEVGEARGRRTTTSVPDGLRQVGVDPEAVDTVVITHGHYDHTGHTHLFPRATFVISGRELDFWTGPVARRPLFAGSAQWGDIEALATLEAQGRVARMAGVKDVAPGVTVLEVGGHTVGQLVVLVSGGDGEVLLASDAAHYYDEVTLDRPFVIVHDLERMYQAFDVLSDLGRRQGLSLVAGHDPAVLERFPAISPTDPGLGVRVG</sequence>
<keyword evidence="3" id="KW-0479">Metal-binding</keyword>
<dbReference type="Gene3D" id="3.60.15.10">
    <property type="entry name" value="Ribonuclease Z/Hydroxyacylglutathione hydrolase-like"/>
    <property type="match status" value="1"/>
</dbReference>
<reference evidence="7 8" key="1">
    <citation type="submission" date="2020-08" db="EMBL/GenBank/DDBJ databases">
        <title>Genome sequence of Phycicoccus endophyticus JCM 31784T.</title>
        <authorList>
            <person name="Hyun D.-W."/>
            <person name="Bae J.-W."/>
        </authorList>
    </citation>
    <scope>NUCLEOTIDE SEQUENCE [LARGE SCALE GENOMIC DNA]</scope>
    <source>
        <strain evidence="7 8">JCM 31784</strain>
    </source>
</reference>
<dbReference type="GO" id="GO:0046872">
    <property type="term" value="F:metal ion binding"/>
    <property type="evidence" value="ECO:0007669"/>
    <property type="project" value="UniProtKB-KW"/>
</dbReference>
<evidence type="ECO:0000259" key="6">
    <source>
        <dbReference type="SMART" id="SM00849"/>
    </source>
</evidence>
<dbReference type="SMART" id="SM00849">
    <property type="entry name" value="Lactamase_B"/>
    <property type="match status" value="1"/>
</dbReference>
<dbReference type="InterPro" id="IPR001279">
    <property type="entry name" value="Metallo-B-lactamas"/>
</dbReference>
<dbReference type="PANTHER" id="PTHR42978:SF7">
    <property type="entry name" value="METALLO-HYDROLASE RV2300C-RELATED"/>
    <property type="match status" value="1"/>
</dbReference>
<comment type="similarity">
    <text evidence="2">Belongs to the metallo-beta-lactamase superfamily.</text>
</comment>
<organism evidence="7 8">
    <name type="scientific">Phycicoccus endophyticus</name>
    <dbReference type="NCBI Taxonomy" id="1690220"/>
    <lineage>
        <taxon>Bacteria</taxon>
        <taxon>Bacillati</taxon>
        <taxon>Actinomycetota</taxon>
        <taxon>Actinomycetes</taxon>
        <taxon>Micrococcales</taxon>
        <taxon>Intrasporangiaceae</taxon>
        <taxon>Phycicoccus</taxon>
    </lineage>
</organism>
<dbReference type="KEGG" id="pei:H9L10_10345"/>
<dbReference type="Pfam" id="PF00753">
    <property type="entry name" value="Lactamase_B"/>
    <property type="match status" value="1"/>
</dbReference>
<keyword evidence="4" id="KW-0378">Hydrolase</keyword>
<dbReference type="GO" id="GO:0016787">
    <property type="term" value="F:hydrolase activity"/>
    <property type="evidence" value="ECO:0007669"/>
    <property type="project" value="UniProtKB-KW"/>
</dbReference>
<protein>
    <submittedName>
        <fullName evidence="7">N-acyl homoserine lactonase family protein</fullName>
    </submittedName>
</protein>
<evidence type="ECO:0000256" key="1">
    <source>
        <dbReference type="ARBA" id="ARBA00001947"/>
    </source>
</evidence>
<keyword evidence="5" id="KW-0862">Zinc</keyword>
<dbReference type="RefSeq" id="WP_166100070.1">
    <property type="nucleotide sequence ID" value="NZ_BMMY01000003.1"/>
</dbReference>
<evidence type="ECO:0000256" key="2">
    <source>
        <dbReference type="ARBA" id="ARBA00007749"/>
    </source>
</evidence>
<feature type="domain" description="Metallo-beta-lactamase" evidence="6">
    <location>
        <begin position="41"/>
        <end position="242"/>
    </location>
</feature>